<accession>A0A6V7WCI0</accession>
<evidence type="ECO:0000256" key="8">
    <source>
        <dbReference type="SAM" id="Phobius"/>
    </source>
</evidence>
<name>A0A6V7WCI0_MELEN</name>
<feature type="transmembrane region" description="Helical" evidence="8">
    <location>
        <begin position="390"/>
        <end position="410"/>
    </location>
</feature>
<comment type="subcellular location">
    <subcellularLocation>
        <location evidence="1">Cell membrane</location>
        <topology evidence="1">Single-pass type I membrane protein</topology>
    </subcellularLocation>
</comment>
<gene>
    <name evidence="11" type="ORF">MENT_LOCUS37060</name>
</gene>
<evidence type="ECO:0000259" key="10">
    <source>
        <dbReference type="PROSITE" id="PS51034"/>
    </source>
</evidence>
<sequence>MKIFLKIILIFSLINSSFSVSYELENSLIGQPNISCHPDTIEMRFRTKTSFYWKNLCTGGHYSNPDCRVDFGQAGGAEHDGRGGIRLHHGSCDMDRQRMVQPEGMQFSTVLVISFHSLFVTKTDRAFHINCMYREDSQTLDSEMTVGDVTPANILHNELPLPQCQYTIRKDNINGELLKFSRVGDLIMHRWDCRSEDEKYKNVYGMLVHNCFVEDGQGDRVQVIDERGCHKDPNVLGDPTYTKELNMAYRESYVFKFRDRIGVRFSCEIKLCVKAENGCDGITPPDCQNDREENSNNIHFQNSLDDSSIENIKNITNNYNNQSLITPRNRIRKHRSVNTKVVDADLFSQYVFVLDEPVDGEDEKEENNYLNNIKLQNYDSKSSLCISTTLFTAILLIILFIFGIASAIIFHSIYRQHKKFPTSTTVSFPFSTSSSSGLAYSIEKTLSSSFILPKTKNNKEFYTKKDKKWNEIIK</sequence>
<dbReference type="GO" id="GO:0005886">
    <property type="term" value="C:plasma membrane"/>
    <property type="evidence" value="ECO:0007669"/>
    <property type="project" value="UniProtKB-SubCell"/>
</dbReference>
<reference evidence="11 12" key="1">
    <citation type="submission" date="2020-08" db="EMBL/GenBank/DDBJ databases">
        <authorList>
            <person name="Koutsovoulos G."/>
            <person name="Danchin GJ E."/>
        </authorList>
    </citation>
    <scope>NUCLEOTIDE SEQUENCE [LARGE SCALE GENOMIC DNA]</scope>
</reference>
<dbReference type="EMBL" id="CAJEWN010000511">
    <property type="protein sequence ID" value="CAD2184689.1"/>
    <property type="molecule type" value="Genomic_DNA"/>
</dbReference>
<dbReference type="PROSITE" id="PS51034">
    <property type="entry name" value="ZP_2"/>
    <property type="match status" value="1"/>
</dbReference>
<feature type="signal peptide" evidence="9">
    <location>
        <begin position="1"/>
        <end position="19"/>
    </location>
</feature>
<keyword evidence="2" id="KW-0193">Cuticle</keyword>
<evidence type="ECO:0000256" key="5">
    <source>
        <dbReference type="ARBA" id="ARBA00022729"/>
    </source>
</evidence>
<dbReference type="Pfam" id="PF25057">
    <property type="entry name" value="CUT_N"/>
    <property type="match status" value="1"/>
</dbReference>
<evidence type="ECO:0000256" key="6">
    <source>
        <dbReference type="ARBA" id="ARBA00022989"/>
    </source>
</evidence>
<protein>
    <recommendedName>
        <fullName evidence="10">ZP domain-containing protein</fullName>
    </recommendedName>
</protein>
<dbReference type="InterPro" id="IPR057475">
    <property type="entry name" value="CUT_C"/>
</dbReference>
<dbReference type="Pfam" id="PF25301">
    <property type="entry name" value="CUT_C"/>
    <property type="match status" value="1"/>
</dbReference>
<dbReference type="GO" id="GO:0042302">
    <property type="term" value="F:structural constituent of cuticle"/>
    <property type="evidence" value="ECO:0007669"/>
    <property type="project" value="UniProtKB-KW"/>
</dbReference>
<dbReference type="InterPro" id="IPR051962">
    <property type="entry name" value="Cuticlin"/>
</dbReference>
<dbReference type="SMART" id="SM00241">
    <property type="entry name" value="ZP"/>
    <property type="match status" value="1"/>
</dbReference>
<proteinExistence type="predicted"/>
<evidence type="ECO:0000256" key="4">
    <source>
        <dbReference type="ARBA" id="ARBA00022692"/>
    </source>
</evidence>
<dbReference type="InterPro" id="IPR001507">
    <property type="entry name" value="ZP_dom"/>
</dbReference>
<evidence type="ECO:0000256" key="7">
    <source>
        <dbReference type="ARBA" id="ARBA00023136"/>
    </source>
</evidence>
<evidence type="ECO:0000256" key="1">
    <source>
        <dbReference type="ARBA" id="ARBA00004251"/>
    </source>
</evidence>
<keyword evidence="6 8" id="KW-1133">Transmembrane helix</keyword>
<evidence type="ECO:0000256" key="3">
    <source>
        <dbReference type="ARBA" id="ARBA00022475"/>
    </source>
</evidence>
<dbReference type="Proteomes" id="UP000580250">
    <property type="component" value="Unassembled WGS sequence"/>
</dbReference>
<dbReference type="PANTHER" id="PTHR22907:SF7">
    <property type="entry name" value="ZP DOMAIN-CONTAINING PROTEIN"/>
    <property type="match status" value="1"/>
</dbReference>
<evidence type="ECO:0000313" key="11">
    <source>
        <dbReference type="EMBL" id="CAD2184689.1"/>
    </source>
</evidence>
<feature type="chain" id="PRO_5028398401" description="ZP domain-containing protein" evidence="9">
    <location>
        <begin position="20"/>
        <end position="474"/>
    </location>
</feature>
<evidence type="ECO:0000256" key="9">
    <source>
        <dbReference type="SAM" id="SignalP"/>
    </source>
</evidence>
<dbReference type="OrthoDB" id="6139674at2759"/>
<keyword evidence="7 8" id="KW-0472">Membrane</keyword>
<dbReference type="InterPro" id="IPR056953">
    <property type="entry name" value="CUT_N"/>
</dbReference>
<keyword evidence="5 9" id="KW-0732">Signal</keyword>
<dbReference type="PANTHER" id="PTHR22907">
    <property type="entry name" value="GH04558P"/>
    <property type="match status" value="1"/>
</dbReference>
<feature type="domain" description="ZP" evidence="10">
    <location>
        <begin position="35"/>
        <end position="286"/>
    </location>
</feature>
<keyword evidence="3" id="KW-1003">Cell membrane</keyword>
<dbReference type="AlphaFoldDB" id="A0A6V7WCI0"/>
<evidence type="ECO:0000256" key="2">
    <source>
        <dbReference type="ARBA" id="ARBA00022460"/>
    </source>
</evidence>
<keyword evidence="4 8" id="KW-0812">Transmembrane</keyword>
<organism evidence="11 12">
    <name type="scientific">Meloidogyne enterolobii</name>
    <name type="common">Root-knot nematode worm</name>
    <name type="synonym">Meloidogyne mayaguensis</name>
    <dbReference type="NCBI Taxonomy" id="390850"/>
    <lineage>
        <taxon>Eukaryota</taxon>
        <taxon>Metazoa</taxon>
        <taxon>Ecdysozoa</taxon>
        <taxon>Nematoda</taxon>
        <taxon>Chromadorea</taxon>
        <taxon>Rhabditida</taxon>
        <taxon>Tylenchina</taxon>
        <taxon>Tylenchomorpha</taxon>
        <taxon>Tylenchoidea</taxon>
        <taxon>Meloidogynidae</taxon>
        <taxon>Meloidogyninae</taxon>
        <taxon>Meloidogyne</taxon>
    </lineage>
</organism>
<comment type="caution">
    <text evidence="11">The sequence shown here is derived from an EMBL/GenBank/DDBJ whole genome shotgun (WGS) entry which is preliminary data.</text>
</comment>
<evidence type="ECO:0000313" key="12">
    <source>
        <dbReference type="Proteomes" id="UP000580250"/>
    </source>
</evidence>